<feature type="domain" description="VOC" evidence="1">
    <location>
        <begin position="10"/>
        <end position="127"/>
    </location>
</feature>
<keyword evidence="2" id="KW-0560">Oxidoreductase</keyword>
<gene>
    <name evidence="2" type="primary">catE</name>
    <name evidence="2" type="ORF">BkAM31D_10420</name>
</gene>
<dbReference type="EMBL" id="CP020814">
    <property type="protein sequence ID" value="ARK30208.1"/>
    <property type="molecule type" value="Genomic_DNA"/>
</dbReference>
<dbReference type="EC" id="1.13.11.2" evidence="2"/>
<evidence type="ECO:0000259" key="1">
    <source>
        <dbReference type="PROSITE" id="PS51819"/>
    </source>
</evidence>
<dbReference type="AlphaFoldDB" id="A0A1X9M9X3"/>
<dbReference type="GO" id="GO:0018577">
    <property type="term" value="F:catechol 2,3-dioxygenase activity"/>
    <property type="evidence" value="ECO:0007669"/>
    <property type="project" value="UniProtKB-EC"/>
</dbReference>
<dbReference type="Proteomes" id="UP000193006">
    <property type="component" value="Chromosome"/>
</dbReference>
<organism evidence="2 3">
    <name type="scientific">Halalkalibacter krulwichiae</name>
    <dbReference type="NCBI Taxonomy" id="199441"/>
    <lineage>
        <taxon>Bacteria</taxon>
        <taxon>Bacillati</taxon>
        <taxon>Bacillota</taxon>
        <taxon>Bacilli</taxon>
        <taxon>Bacillales</taxon>
        <taxon>Bacillaceae</taxon>
        <taxon>Halalkalibacter</taxon>
    </lineage>
</organism>
<evidence type="ECO:0000313" key="3">
    <source>
        <dbReference type="Proteomes" id="UP000193006"/>
    </source>
</evidence>
<proteinExistence type="predicted"/>
<dbReference type="KEGG" id="bkw:BkAM31D_10420"/>
<dbReference type="CDD" id="cd16359">
    <property type="entry name" value="VOC_BsCatE_like_C"/>
    <property type="match status" value="1"/>
</dbReference>
<name>A0A1X9M9X3_9BACI</name>
<sequence>MSFRIHPELELGPVKLKVSNLERSIQFYKEIIGFKVLNKGEKVVELTANDKDALLILEEVSNALVYPPGTSLGLYHVAILLPERSDLGLFLKHVANKGVKVGSADHFVSEALYLSDPDHNGLEIYRDRPREGWTKYGDDYKMVTEPIDAQGLLQAAGEHDWQGLPEKTTIGHIHLHVRDLYESKNFYRDLLGMDVTVGNMTKYGMLFMAAGGYHHHIGLNIWAGSDAKIRPKNAVGIEYYTILLPDEEALSKVVHHLTDNQVTIIEVDEGWLIEGPSGVGIRLQIKKGGN</sequence>
<dbReference type="SUPFAM" id="SSF54593">
    <property type="entry name" value="Glyoxalase/Bleomycin resistance protein/Dihydroxybiphenyl dioxygenase"/>
    <property type="match status" value="2"/>
</dbReference>
<protein>
    <submittedName>
        <fullName evidence="2">Catechol-2,3-dioxygenase</fullName>
        <ecNumber evidence="2">1.13.11.2</ecNumber>
    </submittedName>
</protein>
<dbReference type="InterPro" id="IPR037523">
    <property type="entry name" value="VOC_core"/>
</dbReference>
<dbReference type="STRING" id="199441.BkAM31D_10420"/>
<keyword evidence="2" id="KW-0223">Dioxygenase</keyword>
<reference evidence="2 3" key="1">
    <citation type="submission" date="2017-04" db="EMBL/GenBank/DDBJ databases">
        <title>Bacillus krulwichiae AM31D Genome sequencing and assembly.</title>
        <authorList>
            <person name="Krulwich T.A."/>
            <person name="Anastor L."/>
            <person name="Ehrlich R."/>
            <person name="Ehrlich G.D."/>
            <person name="Janto B."/>
        </authorList>
    </citation>
    <scope>NUCLEOTIDE SEQUENCE [LARGE SCALE GENOMIC DNA]</scope>
    <source>
        <strain evidence="2 3">AM31D</strain>
    </source>
</reference>
<dbReference type="PANTHER" id="PTHR43279:SF1">
    <property type="entry name" value="CATECHOL-2,3-DIOXYGENASE"/>
    <property type="match status" value="1"/>
</dbReference>
<dbReference type="PROSITE" id="PS51819">
    <property type="entry name" value="VOC"/>
    <property type="match status" value="1"/>
</dbReference>
<dbReference type="Gene3D" id="3.10.180.10">
    <property type="entry name" value="2,3-Dihydroxybiphenyl 1,2-Dioxygenase, domain 1"/>
    <property type="match status" value="2"/>
</dbReference>
<dbReference type="PANTHER" id="PTHR43279">
    <property type="entry name" value="CATECHOL-2,3-DIOXYGENASE"/>
    <property type="match status" value="1"/>
</dbReference>
<dbReference type="Pfam" id="PF00903">
    <property type="entry name" value="Glyoxalase"/>
    <property type="match status" value="2"/>
</dbReference>
<keyword evidence="3" id="KW-1185">Reference proteome</keyword>
<evidence type="ECO:0000313" key="2">
    <source>
        <dbReference type="EMBL" id="ARK30208.1"/>
    </source>
</evidence>
<accession>A0A1X9M9X3</accession>
<dbReference type="RefSeq" id="WP_084372049.1">
    <property type="nucleotide sequence ID" value="NZ_CP020814.1"/>
</dbReference>
<dbReference type="InterPro" id="IPR029068">
    <property type="entry name" value="Glyas_Bleomycin-R_OHBP_Dase"/>
</dbReference>
<dbReference type="InterPro" id="IPR004360">
    <property type="entry name" value="Glyas_Fos-R_dOase_dom"/>
</dbReference>